<sequence length="344" mass="38864">MKTDIRIIDYSILTPWGDNVNNIISILNEEKKYNLKRKIDDYDVKLYLGSKGYRYYSMQTKYLLSSILPLWERNFDKMPLENVGISTGSCFASLEDWVCLCNHIKKGGFEEIPPMDSFNFSLNIPSSIASIRTKAHSFNVTHTSGIMSGYDAINFSLDNLMLKTAESVIACGVEYMGENVNGFLKSSSSLCDSIEGSSAILFSNDTMKPYWAKIISYNSNFIPKSEYSNYNSYKEYFIGNILTTHKDADFCEVDIIISIITGEQAVKDFEIQLLSDMFPNTPILNLNDKLGNLLSLNGDLQYILACKVLNGQLLDSIKDKKQFNSALILYSGFEGYVYSSIIKK</sequence>
<evidence type="ECO:0008006" key="3">
    <source>
        <dbReference type="Google" id="ProtNLM"/>
    </source>
</evidence>
<dbReference type="AlphaFoldDB" id="A0A662ZYZ1"/>
<gene>
    <name evidence="1" type="ORF">EH214_02335</name>
</gene>
<proteinExistence type="predicted"/>
<accession>A0A662ZYZ1</accession>
<evidence type="ECO:0000313" key="2">
    <source>
        <dbReference type="Proteomes" id="UP000408523"/>
    </source>
</evidence>
<dbReference type="Proteomes" id="UP000408523">
    <property type="component" value="Unassembled WGS sequence"/>
</dbReference>
<organism evidence="1 2">
    <name type="scientific">Phocaeicola vulgatus</name>
    <name type="common">Bacteroides vulgatus</name>
    <dbReference type="NCBI Taxonomy" id="821"/>
    <lineage>
        <taxon>Bacteria</taxon>
        <taxon>Pseudomonadati</taxon>
        <taxon>Bacteroidota</taxon>
        <taxon>Bacteroidia</taxon>
        <taxon>Bacteroidales</taxon>
        <taxon>Bacteroidaceae</taxon>
        <taxon>Phocaeicola</taxon>
    </lineage>
</organism>
<dbReference type="SUPFAM" id="SSF53901">
    <property type="entry name" value="Thiolase-like"/>
    <property type="match status" value="1"/>
</dbReference>
<dbReference type="GO" id="GO:0016746">
    <property type="term" value="F:acyltransferase activity"/>
    <property type="evidence" value="ECO:0007669"/>
    <property type="project" value="InterPro"/>
</dbReference>
<dbReference type="Gene3D" id="3.40.47.10">
    <property type="match status" value="1"/>
</dbReference>
<name>A0A662ZYZ1_PHOVU</name>
<dbReference type="InterPro" id="IPR016039">
    <property type="entry name" value="Thiolase-like"/>
</dbReference>
<reference evidence="1 2" key="1">
    <citation type="journal article" date="2019" name="Nat. Commun.">
        <title>Gram positive-like bacteriocins with broad spectrum anti-Bacteroidales activity encoded on mobile elements of the human gut microbiota.</title>
        <authorList>
            <person name="Bechon N."/>
            <person name="Coyne M.J.Jr."/>
            <person name="Laclare-Mceneany V."/>
            <person name="Chatzidaki-Livanis M."/>
            <person name="Ghigo J.-M."/>
            <person name="Comstock L.E."/>
        </authorList>
    </citation>
    <scope>NUCLEOTIDE SEQUENCE [LARGE SCALE GENOMIC DNA]</scope>
    <source>
        <strain evidence="1 2">CL01T12C17</strain>
    </source>
</reference>
<comment type="caution">
    <text evidence="1">The sequence shown here is derived from an EMBL/GenBank/DDBJ whole genome shotgun (WGS) entry which is preliminary data.</text>
</comment>
<protein>
    <recommendedName>
        <fullName evidence="3">Beta-ketoacyl synthase N-terminal domain-containing protein</fullName>
    </recommendedName>
</protein>
<dbReference type="RefSeq" id="WP_143889256.1">
    <property type="nucleotide sequence ID" value="NZ_RWHZ01000028.1"/>
</dbReference>
<dbReference type="EMBL" id="RWHZ01000028">
    <property type="protein sequence ID" value="TSE48456.1"/>
    <property type="molecule type" value="Genomic_DNA"/>
</dbReference>
<evidence type="ECO:0000313" key="1">
    <source>
        <dbReference type="EMBL" id="TSE48456.1"/>
    </source>
</evidence>